<comment type="caution">
    <text evidence="1">The sequence shown here is derived from an EMBL/GenBank/DDBJ whole genome shotgun (WGS) entry which is preliminary data.</text>
</comment>
<dbReference type="EMBL" id="QGNW01001481">
    <property type="protein sequence ID" value="RVW39532.1"/>
    <property type="molecule type" value="Genomic_DNA"/>
</dbReference>
<accession>A0A438DVS0</accession>
<proteinExistence type="predicted"/>
<dbReference type="Proteomes" id="UP000288805">
    <property type="component" value="Unassembled WGS sequence"/>
</dbReference>
<reference evidence="1 2" key="1">
    <citation type="journal article" date="2018" name="PLoS Genet.">
        <title>Population sequencing reveals clonal diversity and ancestral inbreeding in the grapevine cultivar Chardonnay.</title>
        <authorList>
            <person name="Roach M.J."/>
            <person name="Johnson D.L."/>
            <person name="Bohlmann J."/>
            <person name="van Vuuren H.J."/>
            <person name="Jones S.J."/>
            <person name="Pretorius I.S."/>
            <person name="Schmidt S.A."/>
            <person name="Borneman A.R."/>
        </authorList>
    </citation>
    <scope>NUCLEOTIDE SEQUENCE [LARGE SCALE GENOMIC DNA]</scope>
    <source>
        <strain evidence="2">cv. Chardonnay</strain>
        <tissue evidence="1">Leaf</tissue>
    </source>
</reference>
<dbReference type="AlphaFoldDB" id="A0A438DVS0"/>
<organism evidence="1 2">
    <name type="scientific">Vitis vinifera</name>
    <name type="common">Grape</name>
    <dbReference type="NCBI Taxonomy" id="29760"/>
    <lineage>
        <taxon>Eukaryota</taxon>
        <taxon>Viridiplantae</taxon>
        <taxon>Streptophyta</taxon>
        <taxon>Embryophyta</taxon>
        <taxon>Tracheophyta</taxon>
        <taxon>Spermatophyta</taxon>
        <taxon>Magnoliopsida</taxon>
        <taxon>eudicotyledons</taxon>
        <taxon>Gunneridae</taxon>
        <taxon>Pentapetalae</taxon>
        <taxon>rosids</taxon>
        <taxon>Vitales</taxon>
        <taxon>Vitaceae</taxon>
        <taxon>Viteae</taxon>
        <taxon>Vitis</taxon>
    </lineage>
</organism>
<evidence type="ECO:0000313" key="2">
    <source>
        <dbReference type="Proteomes" id="UP000288805"/>
    </source>
</evidence>
<evidence type="ECO:0000313" key="1">
    <source>
        <dbReference type="EMBL" id="RVW39532.1"/>
    </source>
</evidence>
<protein>
    <submittedName>
        <fullName evidence="1">Uncharacterized protein</fullName>
    </submittedName>
</protein>
<name>A0A438DVS0_VITVI</name>
<gene>
    <name evidence="1" type="ORF">CK203_085982</name>
</gene>
<sequence length="84" mass="9728">MRRFLKVIEDLELRELSLYEGPLTWSDGLDNQSKLRLDHFLVFEGAQDVALLEELFLEKEVFNALSDLSGNRALGSVSFFMAFW</sequence>